<protein>
    <submittedName>
        <fullName evidence="1">Uncharacterized protein</fullName>
    </submittedName>
</protein>
<keyword evidence="2" id="KW-1185">Reference proteome</keyword>
<organism evidence="1 2">
    <name type="scientific">Atta colombica</name>
    <dbReference type="NCBI Taxonomy" id="520822"/>
    <lineage>
        <taxon>Eukaryota</taxon>
        <taxon>Metazoa</taxon>
        <taxon>Ecdysozoa</taxon>
        <taxon>Arthropoda</taxon>
        <taxon>Hexapoda</taxon>
        <taxon>Insecta</taxon>
        <taxon>Pterygota</taxon>
        <taxon>Neoptera</taxon>
        <taxon>Endopterygota</taxon>
        <taxon>Hymenoptera</taxon>
        <taxon>Apocrita</taxon>
        <taxon>Aculeata</taxon>
        <taxon>Formicoidea</taxon>
        <taxon>Formicidae</taxon>
        <taxon>Myrmicinae</taxon>
        <taxon>Atta</taxon>
    </lineage>
</organism>
<gene>
    <name evidence="1" type="ORF">ALC53_12815</name>
</gene>
<proteinExistence type="predicted"/>
<accession>A0A151HYJ5</accession>
<dbReference type="Proteomes" id="UP000078540">
    <property type="component" value="Unassembled WGS sequence"/>
</dbReference>
<evidence type="ECO:0000313" key="1">
    <source>
        <dbReference type="EMBL" id="KYM76767.1"/>
    </source>
</evidence>
<evidence type="ECO:0000313" key="2">
    <source>
        <dbReference type="Proteomes" id="UP000078540"/>
    </source>
</evidence>
<name>A0A151HYJ5_9HYME</name>
<reference evidence="1 2" key="1">
    <citation type="submission" date="2015-09" db="EMBL/GenBank/DDBJ databases">
        <title>Atta colombica WGS genome.</title>
        <authorList>
            <person name="Nygaard S."/>
            <person name="Hu H."/>
            <person name="Boomsma J."/>
            <person name="Zhang G."/>
        </authorList>
    </citation>
    <scope>NUCLEOTIDE SEQUENCE [LARGE SCALE GENOMIC DNA]</scope>
    <source>
        <strain evidence="1">Treedump-2</strain>
        <tissue evidence="1">Whole body</tissue>
    </source>
</reference>
<dbReference type="AlphaFoldDB" id="A0A151HYJ5"/>
<sequence length="80" mass="9127">MPRILIRKYALTSTYKFLDIEIVVGSVSHVQIAIDDNRSNHVHTSCYMYNIHREACRYQEINAVPSSSHPITSRSKCGTC</sequence>
<dbReference type="EMBL" id="KQ976718">
    <property type="protein sequence ID" value="KYM76767.1"/>
    <property type="molecule type" value="Genomic_DNA"/>
</dbReference>